<accession>A0AAV6TVW8</accession>
<dbReference type="AlphaFoldDB" id="A0AAV6TVW8"/>
<comment type="caution">
    <text evidence="1">The sequence shown here is derived from an EMBL/GenBank/DDBJ whole genome shotgun (WGS) entry which is preliminary data.</text>
</comment>
<organism evidence="1 2">
    <name type="scientific">Oedothorax gibbosus</name>
    <dbReference type="NCBI Taxonomy" id="931172"/>
    <lineage>
        <taxon>Eukaryota</taxon>
        <taxon>Metazoa</taxon>
        <taxon>Ecdysozoa</taxon>
        <taxon>Arthropoda</taxon>
        <taxon>Chelicerata</taxon>
        <taxon>Arachnida</taxon>
        <taxon>Araneae</taxon>
        <taxon>Araneomorphae</taxon>
        <taxon>Entelegynae</taxon>
        <taxon>Araneoidea</taxon>
        <taxon>Linyphiidae</taxon>
        <taxon>Erigoninae</taxon>
        <taxon>Oedothorax</taxon>
    </lineage>
</organism>
<dbReference type="Proteomes" id="UP000827092">
    <property type="component" value="Unassembled WGS sequence"/>
</dbReference>
<reference evidence="1 2" key="1">
    <citation type="journal article" date="2022" name="Nat. Ecol. Evol.">
        <title>A masculinizing supergene underlies an exaggerated male reproductive morph in a spider.</title>
        <authorList>
            <person name="Hendrickx F."/>
            <person name="De Corte Z."/>
            <person name="Sonet G."/>
            <person name="Van Belleghem S.M."/>
            <person name="Kostlbacher S."/>
            <person name="Vangestel C."/>
        </authorList>
    </citation>
    <scope>NUCLEOTIDE SEQUENCE [LARGE SCALE GENOMIC DNA]</scope>
    <source>
        <strain evidence="1">W744_W776</strain>
    </source>
</reference>
<name>A0AAV6TVW8_9ARAC</name>
<sequence>MKDTSPCAKTMLASKAFWSSKSTCIALKFIISAAFTAVQEHAEPITTLPIGFYHPTSTRSSQDKVKRLHFKDIYTVSENSDSQTSVTDSGNDDSNDRKKFSVNNVSFNDYIIVQVFYKRSICYYVANVTECFEDAYQTRFMSRCCDTKNKFVFSRECEATVKL</sequence>
<dbReference type="EMBL" id="JAFNEN010000980">
    <property type="protein sequence ID" value="KAG8175599.1"/>
    <property type="molecule type" value="Genomic_DNA"/>
</dbReference>
<protein>
    <recommendedName>
        <fullName evidence="3">Lipocalin</fullName>
    </recommendedName>
</protein>
<evidence type="ECO:0008006" key="3">
    <source>
        <dbReference type="Google" id="ProtNLM"/>
    </source>
</evidence>
<proteinExistence type="predicted"/>
<gene>
    <name evidence="1" type="ORF">JTE90_019411</name>
</gene>
<keyword evidence="2" id="KW-1185">Reference proteome</keyword>
<evidence type="ECO:0000313" key="1">
    <source>
        <dbReference type="EMBL" id="KAG8175599.1"/>
    </source>
</evidence>
<evidence type="ECO:0000313" key="2">
    <source>
        <dbReference type="Proteomes" id="UP000827092"/>
    </source>
</evidence>